<name>A0A8K0G7A0_IGNLU</name>
<reference evidence="1" key="1">
    <citation type="submission" date="2019-08" db="EMBL/GenBank/DDBJ databases">
        <title>The genome of the North American firefly Photinus pyralis.</title>
        <authorList>
            <consortium name="Photinus pyralis genome working group"/>
            <person name="Fallon T.R."/>
            <person name="Sander Lower S.E."/>
            <person name="Weng J.-K."/>
        </authorList>
    </citation>
    <scope>NUCLEOTIDE SEQUENCE</scope>
    <source>
        <strain evidence="1">TRF0915ILg1</strain>
        <tissue evidence="1">Whole body</tissue>
    </source>
</reference>
<comment type="caution">
    <text evidence="1">The sequence shown here is derived from an EMBL/GenBank/DDBJ whole genome shotgun (WGS) entry which is preliminary data.</text>
</comment>
<dbReference type="OrthoDB" id="8193306at2759"/>
<evidence type="ECO:0000313" key="1">
    <source>
        <dbReference type="EMBL" id="KAF2891177.1"/>
    </source>
</evidence>
<proteinExistence type="predicted"/>
<evidence type="ECO:0000313" key="2">
    <source>
        <dbReference type="Proteomes" id="UP000801492"/>
    </source>
</evidence>
<accession>A0A8K0G7A0</accession>
<protein>
    <submittedName>
        <fullName evidence="1">Uncharacterized protein</fullName>
    </submittedName>
</protein>
<keyword evidence="2" id="KW-1185">Reference proteome</keyword>
<dbReference type="EMBL" id="VTPC01037327">
    <property type="protein sequence ID" value="KAF2891177.1"/>
    <property type="molecule type" value="Genomic_DNA"/>
</dbReference>
<dbReference type="AlphaFoldDB" id="A0A8K0G7A0"/>
<dbReference type="Proteomes" id="UP000801492">
    <property type="component" value="Unassembled WGS sequence"/>
</dbReference>
<sequence>MDIRTLPVSVIFKWGCYGSSGHSRYKQRWTEEHDTHDDSYMQLPARKKSSFSKDVVSLLEDPSFLICTVDSSSDENEDSNVESDDD</sequence>
<organism evidence="1 2">
    <name type="scientific">Ignelater luminosus</name>
    <name type="common">Cucubano</name>
    <name type="synonym">Pyrophorus luminosus</name>
    <dbReference type="NCBI Taxonomy" id="2038154"/>
    <lineage>
        <taxon>Eukaryota</taxon>
        <taxon>Metazoa</taxon>
        <taxon>Ecdysozoa</taxon>
        <taxon>Arthropoda</taxon>
        <taxon>Hexapoda</taxon>
        <taxon>Insecta</taxon>
        <taxon>Pterygota</taxon>
        <taxon>Neoptera</taxon>
        <taxon>Endopterygota</taxon>
        <taxon>Coleoptera</taxon>
        <taxon>Polyphaga</taxon>
        <taxon>Elateriformia</taxon>
        <taxon>Elateroidea</taxon>
        <taxon>Elateridae</taxon>
        <taxon>Agrypninae</taxon>
        <taxon>Pyrophorini</taxon>
        <taxon>Ignelater</taxon>
    </lineage>
</organism>
<gene>
    <name evidence="1" type="ORF">ILUMI_14996</name>
</gene>